<keyword evidence="8" id="KW-0675">Receptor</keyword>
<dbReference type="PANTHER" id="PTHR40980">
    <property type="entry name" value="PLUG DOMAIN-CONTAINING PROTEIN"/>
    <property type="match status" value="1"/>
</dbReference>
<dbReference type="Proteomes" id="UP001157439">
    <property type="component" value="Unassembled WGS sequence"/>
</dbReference>
<keyword evidence="5" id="KW-0732">Signal</keyword>
<organism evidence="8 9">
    <name type="scientific">Paraferrimonas haliotis</name>
    <dbReference type="NCBI Taxonomy" id="2013866"/>
    <lineage>
        <taxon>Bacteria</taxon>
        <taxon>Pseudomonadati</taxon>
        <taxon>Pseudomonadota</taxon>
        <taxon>Gammaproteobacteria</taxon>
        <taxon>Alteromonadales</taxon>
        <taxon>Ferrimonadaceae</taxon>
        <taxon>Paraferrimonas</taxon>
    </lineage>
</organism>
<accession>A0AA37WY73</accession>
<keyword evidence="2 4" id="KW-0472">Membrane</keyword>
<evidence type="ECO:0000256" key="1">
    <source>
        <dbReference type="ARBA" id="ARBA00004442"/>
    </source>
</evidence>
<dbReference type="InterPro" id="IPR037066">
    <property type="entry name" value="Plug_dom_sf"/>
</dbReference>
<evidence type="ECO:0000259" key="6">
    <source>
        <dbReference type="Pfam" id="PF00593"/>
    </source>
</evidence>
<proteinExistence type="inferred from homology"/>
<protein>
    <submittedName>
        <fullName evidence="8">TonB-dependent receptor</fullName>
    </submittedName>
</protein>
<evidence type="ECO:0000259" key="7">
    <source>
        <dbReference type="Pfam" id="PF07715"/>
    </source>
</evidence>
<name>A0AA37WY73_9GAMM</name>
<feature type="domain" description="TonB-dependent receptor-like beta-barrel" evidence="6">
    <location>
        <begin position="446"/>
        <end position="896"/>
    </location>
</feature>
<dbReference type="AlphaFoldDB" id="A0AA37WY73"/>
<evidence type="ECO:0000256" key="4">
    <source>
        <dbReference type="RuleBase" id="RU003357"/>
    </source>
</evidence>
<evidence type="ECO:0000256" key="3">
    <source>
        <dbReference type="ARBA" id="ARBA00023237"/>
    </source>
</evidence>
<dbReference type="PANTHER" id="PTHR40980:SF3">
    <property type="entry name" value="TONB-DEPENDENT RECEPTOR-LIKE BETA-BARREL DOMAIN-CONTAINING PROTEIN"/>
    <property type="match status" value="1"/>
</dbReference>
<evidence type="ECO:0000256" key="2">
    <source>
        <dbReference type="ARBA" id="ARBA00023136"/>
    </source>
</evidence>
<dbReference type="CDD" id="cd01347">
    <property type="entry name" value="ligand_gated_channel"/>
    <property type="match status" value="1"/>
</dbReference>
<feature type="domain" description="TonB-dependent receptor plug" evidence="7">
    <location>
        <begin position="57"/>
        <end position="160"/>
    </location>
</feature>
<comment type="similarity">
    <text evidence="4">Belongs to the TonB-dependent receptor family.</text>
</comment>
<dbReference type="Gene3D" id="2.40.170.20">
    <property type="entry name" value="TonB-dependent receptor, beta-barrel domain"/>
    <property type="match status" value="1"/>
</dbReference>
<evidence type="ECO:0000313" key="9">
    <source>
        <dbReference type="Proteomes" id="UP001157439"/>
    </source>
</evidence>
<gene>
    <name evidence="8" type="primary">malA</name>
    <name evidence="8" type="ORF">GCM10007894_13970</name>
</gene>
<keyword evidence="3" id="KW-0998">Cell outer membrane</keyword>
<comment type="subcellular location">
    <subcellularLocation>
        <location evidence="1 4">Cell outer membrane</location>
    </subcellularLocation>
</comment>
<dbReference type="Pfam" id="PF00593">
    <property type="entry name" value="TonB_dep_Rec_b-barrel"/>
    <property type="match status" value="1"/>
</dbReference>
<dbReference type="Pfam" id="PF07715">
    <property type="entry name" value="Plug"/>
    <property type="match status" value="1"/>
</dbReference>
<dbReference type="NCBIfam" id="TIGR01782">
    <property type="entry name" value="TonB-Xanth-Caul"/>
    <property type="match status" value="1"/>
</dbReference>
<feature type="chain" id="PRO_5041370998" evidence="5">
    <location>
        <begin position="24"/>
        <end position="930"/>
    </location>
</feature>
<dbReference type="Gene3D" id="2.170.130.10">
    <property type="entry name" value="TonB-dependent receptor, plug domain"/>
    <property type="match status" value="1"/>
</dbReference>
<dbReference type="RefSeq" id="WP_233132548.1">
    <property type="nucleotide sequence ID" value="NZ_BSPO01000002.1"/>
</dbReference>
<dbReference type="GO" id="GO:0009279">
    <property type="term" value="C:cell outer membrane"/>
    <property type="evidence" value="ECO:0007669"/>
    <property type="project" value="UniProtKB-SubCell"/>
</dbReference>
<keyword evidence="4" id="KW-0798">TonB box</keyword>
<keyword evidence="9" id="KW-1185">Reference proteome</keyword>
<sequence>MSFKPSVVTLALVAAGYCTSLYAADETVAIDSQASKIEVLQVKGIRRSIEASQALKMENSSIVEAVSAEDIGKLPDVSIAESLARLPGIATQRLDGRANVVSIRGLSPDFTTATLNGREQVTISDNRGVEFDQYPSELMSGVVVYKTPDASVMSQAIGGTVDMRTVRPLAHGEQAIVVIARGEMNDIGKLNPDGDDKGYRASLSYIDQFANDTLGIAFGYAKMSSPNQEERMHIWGYPEVSDTDNSLIFGGAKPYVRSSTLERDGVMGVIEYQPNDKFHSVLDLYYSKFNDKQILRGVEIPGAHWGNGSGNSGFEVINTENGLVTEGILKNQKVLIRNDINEMDADVVSVGWNNSYQLSENWSGELDLSYSKADRESWGYENYAGTSRNGQAGCDDPVTGDPRPNVCQDMHFVMGPQGPIFTPGIDYADPTNIRLGGQFPWGNSVVGTDGQDGFLNIANIKDELAAIRVSATRSFHHGAISSVRFGVNYSERSKDREDEGFYLRLASYEAGNPDSMTSIPPQYLLPSVNMGFIGFNSVIAYDSMALLRDGYYDMFAQSDTVQDRATANWGVDEKVTTGFVMADIDTELFDKGLRGNVGLQVVHTDQSSTGLAAQTDANGMVSTQPSSGGTTYTEVLPSLNLSWAVADSQQVRFAAARTLARPRMDQMNAGYNYSYDASKADSTDIDDSPWSGGGGNPELKPWMAWQYDVSYEVYVDGNAFAIGAFYKDLENYVYEETIIGDFSDISVPDPQPKLTQGYLNSFANGEGGYIRGIEASAHITGKWLSDSLAPFGLIINGALNDSEVRETKDSDPTTLPGLSEKTANATFYYEDHGFQARISARYRSDFLGEVTGVSFARDKRYVLEETVVDAQIGYDFSESSIEALYGLSILFQVTNLTDQEFVTYENGDPRQVKDHQTYGRNYMAGFSYTF</sequence>
<evidence type="ECO:0000313" key="8">
    <source>
        <dbReference type="EMBL" id="GLS83420.1"/>
    </source>
</evidence>
<dbReference type="InterPro" id="IPR012910">
    <property type="entry name" value="Plug_dom"/>
</dbReference>
<dbReference type="SUPFAM" id="SSF56935">
    <property type="entry name" value="Porins"/>
    <property type="match status" value="1"/>
</dbReference>
<evidence type="ECO:0000256" key="5">
    <source>
        <dbReference type="SAM" id="SignalP"/>
    </source>
</evidence>
<dbReference type="InterPro" id="IPR010104">
    <property type="entry name" value="TonB_rcpt_bac"/>
</dbReference>
<feature type="signal peptide" evidence="5">
    <location>
        <begin position="1"/>
        <end position="23"/>
    </location>
</feature>
<reference evidence="8 9" key="1">
    <citation type="journal article" date="2014" name="Int. J. Syst. Evol. Microbiol.">
        <title>Complete genome sequence of Corynebacterium casei LMG S-19264T (=DSM 44701T), isolated from a smear-ripened cheese.</title>
        <authorList>
            <consortium name="US DOE Joint Genome Institute (JGI-PGF)"/>
            <person name="Walter F."/>
            <person name="Albersmeier A."/>
            <person name="Kalinowski J."/>
            <person name="Ruckert C."/>
        </authorList>
    </citation>
    <scope>NUCLEOTIDE SEQUENCE [LARGE SCALE GENOMIC DNA]</scope>
    <source>
        <strain evidence="8 9">NBRC 112785</strain>
    </source>
</reference>
<dbReference type="InterPro" id="IPR036942">
    <property type="entry name" value="Beta-barrel_TonB_sf"/>
</dbReference>
<comment type="caution">
    <text evidence="8">The sequence shown here is derived from an EMBL/GenBank/DDBJ whole genome shotgun (WGS) entry which is preliminary data.</text>
</comment>
<dbReference type="EMBL" id="BSPO01000002">
    <property type="protein sequence ID" value="GLS83420.1"/>
    <property type="molecule type" value="Genomic_DNA"/>
</dbReference>
<dbReference type="InterPro" id="IPR000531">
    <property type="entry name" value="Beta-barrel_TonB"/>
</dbReference>